<gene>
    <name evidence="2" type="ORF">ABV408_11855</name>
</gene>
<dbReference type="InterPro" id="IPR050228">
    <property type="entry name" value="Carboxylesterase_BioH"/>
</dbReference>
<dbReference type="InterPro" id="IPR029058">
    <property type="entry name" value="AB_hydrolase_fold"/>
</dbReference>
<evidence type="ECO:0000259" key="1">
    <source>
        <dbReference type="Pfam" id="PF12697"/>
    </source>
</evidence>
<sequence>MLPQPLVFAHANGFTGASYRTLLAPLGERFELHPLERLAHHPDFPVDRNWRSLCDEYLDAVRAVGRPVIAVGHSMGGVLSIMGACRAPEHFRAVVALDPPLLIGRDALLLKLAKLTGFIDRITPAGKTLKRREYWPSREAMRHSLRQHTLFKGFTEAALTDYVSGATRLDEQGATRLLFAPRHEAAVFRHLPDHLSGVLKHLEVPLTVIAGEDSTLLTQTRRRQLARAGVALDCVPGGHMFPFEHPEATRAALLATLERMLEGAACR</sequence>
<dbReference type="SUPFAM" id="SSF53474">
    <property type="entry name" value="alpha/beta-Hydrolases"/>
    <property type="match status" value="1"/>
</dbReference>
<proteinExistence type="predicted"/>
<dbReference type="Gene3D" id="3.40.50.1820">
    <property type="entry name" value="alpha/beta hydrolase"/>
    <property type="match status" value="1"/>
</dbReference>
<dbReference type="AlphaFoldDB" id="A0AB74UB04"/>
<accession>A0AB74UB04</accession>
<organism evidence="2">
    <name type="scientific">Salinicola endophyticus</name>
    <dbReference type="NCBI Taxonomy" id="1949083"/>
    <lineage>
        <taxon>Bacteria</taxon>
        <taxon>Pseudomonadati</taxon>
        <taxon>Pseudomonadota</taxon>
        <taxon>Gammaproteobacteria</taxon>
        <taxon>Oceanospirillales</taxon>
        <taxon>Halomonadaceae</taxon>
        <taxon>Salinicola</taxon>
    </lineage>
</organism>
<dbReference type="Pfam" id="PF12697">
    <property type="entry name" value="Abhydrolase_6"/>
    <property type="match status" value="1"/>
</dbReference>
<reference evidence="2" key="1">
    <citation type="submission" date="2024-06" db="EMBL/GenBank/DDBJ databases">
        <title>Complete genome of Salinicola endophyticus HNIBRBA4755.</title>
        <authorList>
            <person name="Shin S.Y."/>
            <person name="Kang H."/>
            <person name="Song J."/>
        </authorList>
    </citation>
    <scope>NUCLEOTIDE SEQUENCE</scope>
    <source>
        <strain evidence="2">HNIBRBA4755</strain>
    </source>
</reference>
<dbReference type="InterPro" id="IPR000073">
    <property type="entry name" value="AB_hydrolase_1"/>
</dbReference>
<keyword evidence="2" id="KW-0378">Hydrolase</keyword>
<protein>
    <submittedName>
        <fullName evidence="2">Alpha/beta hydrolase</fullName>
    </submittedName>
</protein>
<evidence type="ECO:0000313" key="2">
    <source>
        <dbReference type="EMBL" id="XCJ78137.1"/>
    </source>
</evidence>
<dbReference type="PANTHER" id="PTHR43194:SF2">
    <property type="entry name" value="PEROXISOMAL MEMBRANE PROTEIN LPX1"/>
    <property type="match status" value="1"/>
</dbReference>
<dbReference type="EMBL" id="CP159578">
    <property type="protein sequence ID" value="XCJ78137.1"/>
    <property type="molecule type" value="Genomic_DNA"/>
</dbReference>
<name>A0AB74UB04_9GAMM</name>
<dbReference type="RefSeq" id="WP_353979158.1">
    <property type="nucleotide sequence ID" value="NZ_CP159578.1"/>
</dbReference>
<feature type="domain" description="AB hydrolase-1" evidence="1">
    <location>
        <begin position="6"/>
        <end position="251"/>
    </location>
</feature>
<dbReference type="PANTHER" id="PTHR43194">
    <property type="entry name" value="HYDROLASE ALPHA/BETA FOLD FAMILY"/>
    <property type="match status" value="1"/>
</dbReference>
<dbReference type="GO" id="GO:0016787">
    <property type="term" value="F:hydrolase activity"/>
    <property type="evidence" value="ECO:0007669"/>
    <property type="project" value="UniProtKB-KW"/>
</dbReference>